<evidence type="ECO:0000256" key="10">
    <source>
        <dbReference type="ARBA" id="ARBA00023002"/>
    </source>
</evidence>
<keyword evidence="6" id="KW-0732">Signal</keyword>
<dbReference type="AlphaFoldDB" id="A0A812ED40"/>
<dbReference type="InterPro" id="IPR039575">
    <property type="entry name" value="P3H"/>
</dbReference>
<evidence type="ECO:0000256" key="1">
    <source>
        <dbReference type="ARBA" id="ARBA00001961"/>
    </source>
</evidence>
<proteinExistence type="inferred from homology"/>
<feature type="domain" description="Fe2OG dioxygenase" evidence="14">
    <location>
        <begin position="337"/>
        <end position="447"/>
    </location>
</feature>
<comment type="caution">
    <text evidence="15">The sequence shown here is derived from an EMBL/GenBank/DDBJ whole genome shotgun (WGS) entry which is preliminary data.</text>
</comment>
<keyword evidence="8" id="KW-0256">Endoplasmic reticulum</keyword>
<dbReference type="EC" id="1.14.11.7" evidence="4"/>
<dbReference type="InterPro" id="IPR005123">
    <property type="entry name" value="Oxoglu/Fe-dep_dioxygenase_dom"/>
</dbReference>
<evidence type="ECO:0000256" key="4">
    <source>
        <dbReference type="ARBA" id="ARBA00012262"/>
    </source>
</evidence>
<dbReference type="Gene3D" id="2.60.120.620">
    <property type="entry name" value="q2cbj1_9rhob like domain"/>
    <property type="match status" value="1"/>
</dbReference>
<reference evidence="15" key="1">
    <citation type="submission" date="2021-01" db="EMBL/GenBank/DDBJ databases">
        <authorList>
            <person name="Li R."/>
            <person name="Bekaert M."/>
        </authorList>
    </citation>
    <scope>NUCLEOTIDE SEQUENCE</scope>
    <source>
        <strain evidence="15">Farmed</strain>
    </source>
</reference>
<dbReference type="Pfam" id="PF13640">
    <property type="entry name" value="2OG-FeII_Oxy_3"/>
    <property type="match status" value="1"/>
</dbReference>
<keyword evidence="10 15" id="KW-0560">Oxidoreductase</keyword>
<dbReference type="PANTHER" id="PTHR14049:SF9">
    <property type="entry name" value="PROCOLLAGEN-PROLINE 3-DIOXYGENASE"/>
    <property type="match status" value="1"/>
</dbReference>
<dbReference type="GO" id="GO:0005783">
    <property type="term" value="C:endoplasmic reticulum"/>
    <property type="evidence" value="ECO:0007669"/>
    <property type="project" value="TreeGrafter"/>
</dbReference>
<comment type="cofactor">
    <cofactor evidence="2">
        <name>Fe cation</name>
        <dbReference type="ChEBI" id="CHEBI:24875"/>
    </cofactor>
</comment>
<evidence type="ECO:0000256" key="7">
    <source>
        <dbReference type="ARBA" id="ARBA00022737"/>
    </source>
</evidence>
<comment type="similarity">
    <text evidence="3">Belongs to the leprecan family.</text>
</comment>
<evidence type="ECO:0000256" key="8">
    <source>
        <dbReference type="ARBA" id="ARBA00022824"/>
    </source>
</evidence>
<protein>
    <recommendedName>
        <fullName evidence="4">procollagen-proline 3-dioxygenase</fullName>
        <ecNumber evidence="4">1.14.11.7</ecNumber>
    </recommendedName>
</protein>
<dbReference type="GO" id="GO:0031418">
    <property type="term" value="F:L-ascorbic acid binding"/>
    <property type="evidence" value="ECO:0007669"/>
    <property type="project" value="InterPro"/>
</dbReference>
<dbReference type="OrthoDB" id="8517835at2759"/>
<evidence type="ECO:0000256" key="11">
    <source>
        <dbReference type="ARBA" id="ARBA00023004"/>
    </source>
</evidence>
<dbReference type="GO" id="GO:0032963">
    <property type="term" value="P:collagen metabolic process"/>
    <property type="evidence" value="ECO:0007669"/>
    <property type="project" value="InterPro"/>
</dbReference>
<dbReference type="GO" id="GO:0019797">
    <property type="term" value="F:procollagen-proline 3-dioxygenase activity"/>
    <property type="evidence" value="ECO:0007669"/>
    <property type="project" value="UniProtKB-EC"/>
</dbReference>
<dbReference type="SMART" id="SM00702">
    <property type="entry name" value="P4Hc"/>
    <property type="match status" value="1"/>
</dbReference>
<evidence type="ECO:0000256" key="5">
    <source>
        <dbReference type="ARBA" id="ARBA00022723"/>
    </source>
</evidence>
<evidence type="ECO:0000259" key="14">
    <source>
        <dbReference type="PROSITE" id="PS51471"/>
    </source>
</evidence>
<keyword evidence="5" id="KW-0479">Metal-binding</keyword>
<dbReference type="EMBL" id="CAHIKZ030005192">
    <property type="protein sequence ID" value="CAE1320650.1"/>
    <property type="molecule type" value="Genomic_DNA"/>
</dbReference>
<dbReference type="InterPro" id="IPR006620">
    <property type="entry name" value="Pro_4_hyd_alph"/>
</dbReference>
<keyword evidence="16" id="KW-1185">Reference proteome</keyword>
<feature type="compositionally biased region" description="Basic and acidic residues" evidence="13">
    <location>
        <begin position="480"/>
        <end position="510"/>
    </location>
</feature>
<dbReference type="InterPro" id="IPR044862">
    <property type="entry name" value="Pro_4_hyd_alph_FE2OG_OXY"/>
</dbReference>
<feature type="region of interest" description="Disordered" evidence="13">
    <location>
        <begin position="468"/>
        <end position="510"/>
    </location>
</feature>
<evidence type="ECO:0000256" key="6">
    <source>
        <dbReference type="ARBA" id="ARBA00022729"/>
    </source>
</evidence>
<dbReference type="PANTHER" id="PTHR14049">
    <property type="entry name" value="LEPRECAN 1"/>
    <property type="match status" value="1"/>
</dbReference>
<evidence type="ECO:0000256" key="9">
    <source>
        <dbReference type="ARBA" id="ARBA00022964"/>
    </source>
</evidence>
<name>A0A812ED40_ACAPH</name>
<dbReference type="GO" id="GO:0005506">
    <property type="term" value="F:iron ion binding"/>
    <property type="evidence" value="ECO:0007669"/>
    <property type="project" value="InterPro"/>
</dbReference>
<accession>A0A812ED40</accession>
<evidence type="ECO:0000256" key="13">
    <source>
        <dbReference type="SAM" id="MobiDB-lite"/>
    </source>
</evidence>
<dbReference type="PROSITE" id="PS51471">
    <property type="entry name" value="FE2OG_OXY"/>
    <property type="match status" value="1"/>
</dbReference>
<keyword evidence="7" id="KW-0677">Repeat</keyword>
<evidence type="ECO:0000256" key="2">
    <source>
        <dbReference type="ARBA" id="ARBA00001962"/>
    </source>
</evidence>
<dbReference type="FunFam" id="2.60.120.620:FF:000003">
    <property type="entry name" value="Prolyl 3-hydroxylase 2"/>
    <property type="match status" value="1"/>
</dbReference>
<keyword evidence="11" id="KW-0408">Iron</keyword>
<evidence type="ECO:0000256" key="3">
    <source>
        <dbReference type="ARBA" id="ARBA00006487"/>
    </source>
</evidence>
<organism evidence="15 16">
    <name type="scientific">Acanthosepion pharaonis</name>
    <name type="common">Pharaoh cuttlefish</name>
    <name type="synonym">Sepia pharaonis</name>
    <dbReference type="NCBI Taxonomy" id="158019"/>
    <lineage>
        <taxon>Eukaryota</taxon>
        <taxon>Metazoa</taxon>
        <taxon>Spiralia</taxon>
        <taxon>Lophotrochozoa</taxon>
        <taxon>Mollusca</taxon>
        <taxon>Cephalopoda</taxon>
        <taxon>Coleoidea</taxon>
        <taxon>Decapodiformes</taxon>
        <taxon>Sepiida</taxon>
        <taxon>Sepiina</taxon>
        <taxon>Sepiidae</taxon>
        <taxon>Acanthosepion</taxon>
    </lineage>
</organism>
<evidence type="ECO:0000313" key="16">
    <source>
        <dbReference type="Proteomes" id="UP000597762"/>
    </source>
</evidence>
<comment type="cofactor">
    <cofactor evidence="1">
        <name>L-ascorbate</name>
        <dbReference type="ChEBI" id="CHEBI:38290"/>
    </cofactor>
</comment>
<evidence type="ECO:0000256" key="12">
    <source>
        <dbReference type="ARBA" id="ARBA00023180"/>
    </source>
</evidence>
<evidence type="ECO:0000313" key="15">
    <source>
        <dbReference type="EMBL" id="CAE1320650.1"/>
    </source>
</evidence>
<gene>
    <name evidence="15" type="ORF">SPHA_70889</name>
</gene>
<sequence>MAEPNDLFGDYRLVVDGFLREDQCQELVDFAALQEDKNGFRTISILEAIKKINESHDQEITLRLFLRSSSIAKHFMQRYLNHNLYHHTTRIICKDKWDGNCFMTETGKCSNESLPQGTFHAITYLTDIEKDAGSFFPKPDEIIIRPKCGRMVTYKSSDPVGVKPFSDPDIQRCVLLNVFDNTPSQDEINHIDASLLLKKIDQQRVKVNSNDRKKVLKTLKEQGVEVTMTSKDLRGKERFVADGLASDEECEALIELANVGSVRGDGYKHQQGTVSLISPHTKHEMFQGLTVARAAKLAKEKVIGPDSVDLYLKLAEKGRLMVEKYLNLTRPLYFDFTHLVCRTAVDDEAVDRKDLSHPIHADNCLLQPDGTCLKEVPAYIQRDYSGIIYLNQEFDGGEFIFAYPNKSEQTSVKPKCGRLVGFNAADLHGVKAVLKGQRCCLAMWYTQDPNFKELAHNQAQKVLKVVHAEVEAEENDEKDNESQTSKEEGRTETSSKDTKSEDILGHSDEL</sequence>
<keyword evidence="9" id="KW-0223">Dioxygenase</keyword>
<dbReference type="Proteomes" id="UP000597762">
    <property type="component" value="Unassembled WGS sequence"/>
</dbReference>
<keyword evidence="12" id="KW-0325">Glycoprotein</keyword>